<evidence type="ECO:0000256" key="2">
    <source>
        <dbReference type="SAM" id="Phobius"/>
    </source>
</evidence>
<accession>A0A540VBB2</accession>
<proteinExistence type="predicted"/>
<keyword evidence="4" id="KW-1185">Reference proteome</keyword>
<feature type="compositionally biased region" description="Low complexity" evidence="1">
    <location>
        <begin position="405"/>
        <end position="421"/>
    </location>
</feature>
<evidence type="ECO:0000313" key="3">
    <source>
        <dbReference type="EMBL" id="TQE94050.1"/>
    </source>
</evidence>
<dbReference type="Gene3D" id="2.170.120.40">
    <property type="entry name" value="YbbR-like domain"/>
    <property type="match status" value="2"/>
</dbReference>
<keyword evidence="2" id="KW-1133">Transmembrane helix</keyword>
<dbReference type="Pfam" id="PF07949">
    <property type="entry name" value="YbbR"/>
    <property type="match status" value="3"/>
</dbReference>
<dbReference type="InParanoid" id="A0A540VBB2"/>
<dbReference type="Gene3D" id="2.170.120.30">
    <property type="match status" value="2"/>
</dbReference>
<dbReference type="FunCoup" id="A0A540VBB2">
    <property type="interactions" value="10"/>
</dbReference>
<dbReference type="AlphaFoldDB" id="A0A540VBB2"/>
<dbReference type="PANTHER" id="PTHR37804:SF1">
    <property type="entry name" value="CDAA REGULATORY PROTEIN CDAR"/>
    <property type="match status" value="1"/>
</dbReference>
<comment type="caution">
    <text evidence="3">The sequence shown here is derived from an EMBL/GenBank/DDBJ whole genome shotgun (WGS) entry which is preliminary data.</text>
</comment>
<evidence type="ECO:0000256" key="1">
    <source>
        <dbReference type="SAM" id="MobiDB-lite"/>
    </source>
</evidence>
<gene>
    <name evidence="3" type="ORF">FKZ61_18335</name>
</gene>
<name>A0A540VBB2_9CHLR</name>
<dbReference type="PANTHER" id="PTHR37804">
    <property type="entry name" value="CDAA REGULATORY PROTEIN CDAR"/>
    <property type="match status" value="1"/>
</dbReference>
<feature type="transmembrane region" description="Helical" evidence="2">
    <location>
        <begin position="12"/>
        <end position="29"/>
    </location>
</feature>
<evidence type="ECO:0008006" key="5">
    <source>
        <dbReference type="Google" id="ProtNLM"/>
    </source>
</evidence>
<feature type="region of interest" description="Disordered" evidence="1">
    <location>
        <begin position="405"/>
        <end position="432"/>
    </location>
</feature>
<evidence type="ECO:0000313" key="4">
    <source>
        <dbReference type="Proteomes" id="UP000317371"/>
    </source>
</evidence>
<organism evidence="3 4">
    <name type="scientific">Litorilinea aerophila</name>
    <dbReference type="NCBI Taxonomy" id="1204385"/>
    <lineage>
        <taxon>Bacteria</taxon>
        <taxon>Bacillati</taxon>
        <taxon>Chloroflexota</taxon>
        <taxon>Caldilineae</taxon>
        <taxon>Caldilineales</taxon>
        <taxon>Caldilineaceae</taxon>
        <taxon>Litorilinea</taxon>
    </lineage>
</organism>
<dbReference type="Proteomes" id="UP000317371">
    <property type="component" value="Unassembled WGS sequence"/>
</dbReference>
<protein>
    <recommendedName>
        <fullName evidence="5">YbbR-like domain-containing protein</fullName>
    </recommendedName>
</protein>
<sequence>MRTKWRGLAEQLGTLALSIILGFVVWLIAVNQENPIIQAEFPERIPVTVRGLSGDLQPVQDLSKEAVRVVIQAPRSSWDNLEASDFSAYIDLSGLEAGVHDVEVHVVVVDPKVKVVSIQRPELRVQLDPVVEKKVPVKVEVMDTTAFGYDWQPPIVEPISVTVRGPATLVDQVISARAEVYLRNAKSQVERQQTVTPQDAQNQPVPRVEVEPSQVHIVVPVEQWPGRKEVAVRVNLQGQPAAGYRLSNVRVNPSTVVLVGSTEVLAQVPGFVETEPMTLTNATSEIQRRVQLLVPEGVTVLEGNAVDVTVSITPIEGGTTVRQEPVIQGLAPGLTATVSLRTVDVILSGPLPLLESLGPDDIFVILDLTGLLPGNHIVVPRVVVPAGIRAEGVLPESVEVIISPQAPATPEATPTGTPVAPSGLIPGRNPAQ</sequence>
<dbReference type="InterPro" id="IPR012505">
    <property type="entry name" value="YbbR"/>
</dbReference>
<reference evidence="3 4" key="1">
    <citation type="submission" date="2019-06" db="EMBL/GenBank/DDBJ databases">
        <title>Genome sequence of Litorilinea aerophila BAA-2444.</title>
        <authorList>
            <person name="Maclea K.S."/>
            <person name="Maurais E.G."/>
            <person name="Iannazzi L.C."/>
        </authorList>
    </citation>
    <scope>NUCLEOTIDE SEQUENCE [LARGE SCALE GENOMIC DNA]</scope>
    <source>
        <strain evidence="3 4">ATCC BAA-2444</strain>
    </source>
</reference>
<dbReference type="EMBL" id="VIGC01000028">
    <property type="protein sequence ID" value="TQE94050.1"/>
    <property type="molecule type" value="Genomic_DNA"/>
</dbReference>
<dbReference type="InterPro" id="IPR053154">
    <property type="entry name" value="c-di-AMP_regulator"/>
</dbReference>
<keyword evidence="2" id="KW-0472">Membrane</keyword>
<keyword evidence="2" id="KW-0812">Transmembrane</keyword>